<sequence>MDKPLTTLQTIIIHMNTNEHWHDFICYCQHREAGLRKLAYKHLETFISNAKKWESKDQEEFAISLFTILDALNEKDEVLTFSLNSFLIDILYRWTENNSIDSRPFRWIGIYMDSSNKEDDLEKSLRKAIELGGDTEQEAMIYLVSNYIHTLEFGTHEFPSGYCGDLSECIEKLPYMLQLINRIQNKNIKEQNIGQIQEQLHLILDWLKHTQIPVDAVRIWEKEQTKELEMVIVYYLHNSSSR</sequence>
<keyword evidence="2" id="KW-1185">Reference proteome</keyword>
<dbReference type="Proteomes" id="UP000194143">
    <property type="component" value="Chromosome"/>
</dbReference>
<accession>A0A1W6WNN5</accession>
<proteinExistence type="predicted"/>
<gene>
    <name evidence="1" type="ORF">CAB88_14315</name>
</gene>
<evidence type="ECO:0000313" key="2">
    <source>
        <dbReference type="Proteomes" id="UP000194143"/>
    </source>
</evidence>
<dbReference type="AlphaFoldDB" id="A0A1W6WNN5"/>
<dbReference type="GeneID" id="67467018"/>
<evidence type="ECO:0000313" key="1">
    <source>
        <dbReference type="EMBL" id="ARP58172.1"/>
    </source>
</evidence>
<name>A0A1W6WNN5_BACTU</name>
<reference evidence="1 2" key="1">
    <citation type="submission" date="2017-04" db="EMBL/GenBank/DDBJ databases">
        <title>Complete Genome Sequence of Bacillus thuringiensis type Strain ATCC 10792.</title>
        <authorList>
            <person name="Oh D.-H."/>
            <person name="Park B.-J."/>
            <person name="Shuai W."/>
            <person name="Chelliah R."/>
        </authorList>
    </citation>
    <scope>NUCLEOTIDE SEQUENCE [LARGE SCALE GENOMIC DNA]</scope>
    <source>
        <strain evidence="1 2">ATCC 10792</strain>
    </source>
</reference>
<dbReference type="EMBL" id="CP021061">
    <property type="protein sequence ID" value="ARP58172.1"/>
    <property type="molecule type" value="Genomic_DNA"/>
</dbReference>
<organism evidence="1 2">
    <name type="scientific">Bacillus thuringiensis</name>
    <dbReference type="NCBI Taxonomy" id="1428"/>
    <lineage>
        <taxon>Bacteria</taxon>
        <taxon>Bacillati</taxon>
        <taxon>Bacillota</taxon>
        <taxon>Bacilli</taxon>
        <taxon>Bacillales</taxon>
        <taxon>Bacillaceae</taxon>
        <taxon>Bacillus</taxon>
        <taxon>Bacillus cereus group</taxon>
    </lineage>
</organism>
<dbReference type="RefSeq" id="WP_000360505.1">
    <property type="nucleotide sequence ID" value="NZ_CP021061.1"/>
</dbReference>
<protein>
    <recommendedName>
        <fullName evidence="3">DUF2785 domain-containing protein</fullName>
    </recommendedName>
</protein>
<evidence type="ECO:0008006" key="3">
    <source>
        <dbReference type="Google" id="ProtNLM"/>
    </source>
</evidence>